<keyword evidence="6" id="KW-0813">Transport</keyword>
<evidence type="ECO:0000256" key="6">
    <source>
        <dbReference type="RuleBase" id="RU363126"/>
    </source>
</evidence>
<keyword evidence="9" id="KW-1185">Reference proteome</keyword>
<keyword evidence="6" id="KW-0868">Chloride</keyword>
<evidence type="ECO:0000256" key="1">
    <source>
        <dbReference type="ARBA" id="ARBA00004370"/>
    </source>
</evidence>
<evidence type="ECO:0000256" key="4">
    <source>
        <dbReference type="ARBA" id="ARBA00023136"/>
    </source>
</evidence>
<dbReference type="PANTHER" id="PTHR10736:SF21">
    <property type="entry name" value="BESTROPHIN HOMOLOG"/>
    <property type="match status" value="1"/>
</dbReference>
<dbReference type="InterPro" id="IPR021134">
    <property type="entry name" value="Bestrophin-like"/>
</dbReference>
<keyword evidence="2 6" id="KW-0812">Transmembrane</keyword>
<dbReference type="PANTHER" id="PTHR10736">
    <property type="entry name" value="BESTROPHIN"/>
    <property type="match status" value="1"/>
</dbReference>
<feature type="transmembrane region" description="Helical" evidence="6">
    <location>
        <begin position="404"/>
        <end position="424"/>
    </location>
</feature>
<keyword evidence="6" id="KW-0406">Ion transport</keyword>
<feature type="transmembrane region" description="Helical" evidence="6">
    <location>
        <begin position="436"/>
        <end position="452"/>
    </location>
</feature>
<evidence type="ECO:0000256" key="2">
    <source>
        <dbReference type="ARBA" id="ARBA00022692"/>
    </source>
</evidence>
<dbReference type="GO" id="GO:0005886">
    <property type="term" value="C:plasma membrane"/>
    <property type="evidence" value="ECO:0007669"/>
    <property type="project" value="UniProtKB-SubCell"/>
</dbReference>
<feature type="transmembrane region" description="Helical" evidence="6">
    <location>
        <begin position="31"/>
        <end position="49"/>
    </location>
</feature>
<keyword evidence="6" id="KW-0407">Ion channel</keyword>
<comment type="caution">
    <text evidence="6">Lacks conserved residue(s) required for the propagation of feature annotation.</text>
</comment>
<sequence length="679" mass="78201">MSSVTAAYLDQSRFRCLCGLCHVVTGTQVCLVWYVVCSVFSLLFGIYAITSKRHKYLYPFLIITIVQQLVCMMMASIILIFSFISFNTMRQIIGHSLDFDAPPSTNITLAVIGGTVAVCVFLSFVHIWQAIIIYRCLEYYEAEYSSMDDLFSRVDPTVLESRSSKMAYNYHYDLATNKAKVIFKLLFRWRGSVWRAVYVEYFIWLCAYATVSCIYRFALTTKQQGHFEDFIAFCDKRLTYIPMNFMLSFFVTVVVNRWVTQFANLGMIDNIALFTSELVKGNDARGKNIRRNIVRYCVASQCLVFRDIHLGVRKRFPTLETMVAAGFFQKHELEKFKECKSRYAKYWLPFNWALHLLNTALEEKRLDGDIARNAIAQEIRSFRTGLSLIWTYDWVPLPVMYPQLIFVAVHCYFIVCIFSRQFIITPTAANYTAVDLYFPIMSSLEFICYVGWMKVAMELLNPFGEDDDDFDCNFLLDRNLTIALTAVDDAFDDLPEVRPDMFWEDTVSPLYSEESAGKHVNFYVGSANKAELPSDVTEITMVPHPQNEKFDHYIQNPSRRRRGSIVSVSRNQKHRETTSDTRSTRSYATSILNQVFRRKPSSSIAEETVIANNSKPRASTDIGDRRNVSYLNPIFTVERGNEQNSTTTTVTVEAPRAGHLQTGNVKDHINRSKSFNHND</sequence>
<organism evidence="8 9">
    <name type="scientific">Trichostrongylus colubriformis</name>
    <name type="common">Black scour worm</name>
    <dbReference type="NCBI Taxonomy" id="6319"/>
    <lineage>
        <taxon>Eukaryota</taxon>
        <taxon>Metazoa</taxon>
        <taxon>Ecdysozoa</taxon>
        <taxon>Nematoda</taxon>
        <taxon>Chromadorea</taxon>
        <taxon>Rhabditida</taxon>
        <taxon>Rhabditina</taxon>
        <taxon>Rhabditomorpha</taxon>
        <taxon>Strongyloidea</taxon>
        <taxon>Trichostrongylidae</taxon>
        <taxon>Trichostrongylus</taxon>
    </lineage>
</organism>
<dbReference type="Proteomes" id="UP001331761">
    <property type="component" value="Unassembled WGS sequence"/>
</dbReference>
<feature type="transmembrane region" description="Helical" evidence="6">
    <location>
        <begin position="198"/>
        <end position="218"/>
    </location>
</feature>
<keyword evidence="6" id="KW-0869">Chloride channel</keyword>
<dbReference type="EMBL" id="WIXE01022048">
    <property type="protein sequence ID" value="KAK5967823.1"/>
    <property type="molecule type" value="Genomic_DNA"/>
</dbReference>
<keyword evidence="4 6" id="KW-0472">Membrane</keyword>
<dbReference type="GO" id="GO:0034707">
    <property type="term" value="C:chloride channel complex"/>
    <property type="evidence" value="ECO:0007669"/>
    <property type="project" value="UniProtKB-KW"/>
</dbReference>
<comment type="similarity">
    <text evidence="5 6">Belongs to the anion channel-forming bestrophin (TC 1.A.46) family. Calcium-sensitive chloride channel subfamily.</text>
</comment>
<gene>
    <name evidence="8" type="ORF">GCK32_003815</name>
</gene>
<comment type="caution">
    <text evidence="8">The sequence shown here is derived from an EMBL/GenBank/DDBJ whole genome shotgun (WGS) entry which is preliminary data.</text>
</comment>
<feature type="compositionally biased region" description="Basic and acidic residues" evidence="7">
    <location>
        <begin position="574"/>
        <end position="583"/>
    </location>
</feature>
<evidence type="ECO:0000256" key="5">
    <source>
        <dbReference type="ARBA" id="ARBA00034769"/>
    </source>
</evidence>
<feature type="transmembrane region" description="Helical" evidence="6">
    <location>
        <begin position="56"/>
        <end position="86"/>
    </location>
</feature>
<protein>
    <recommendedName>
        <fullName evidence="6">Bestrophin homolog</fullName>
    </recommendedName>
</protein>
<accession>A0AAN8FP07</accession>
<comment type="function">
    <text evidence="6">Forms chloride channels.</text>
</comment>
<dbReference type="GO" id="GO:0005254">
    <property type="term" value="F:chloride channel activity"/>
    <property type="evidence" value="ECO:0007669"/>
    <property type="project" value="UniProtKB-KW"/>
</dbReference>
<keyword evidence="3 6" id="KW-1133">Transmembrane helix</keyword>
<name>A0AAN8FP07_TRICO</name>
<evidence type="ECO:0000313" key="8">
    <source>
        <dbReference type="EMBL" id="KAK5967823.1"/>
    </source>
</evidence>
<evidence type="ECO:0000313" key="9">
    <source>
        <dbReference type="Proteomes" id="UP001331761"/>
    </source>
</evidence>
<reference evidence="8 9" key="1">
    <citation type="submission" date="2019-10" db="EMBL/GenBank/DDBJ databases">
        <title>Assembly and Annotation for the nematode Trichostrongylus colubriformis.</title>
        <authorList>
            <person name="Martin J."/>
        </authorList>
    </citation>
    <scope>NUCLEOTIDE SEQUENCE [LARGE SCALE GENOMIC DNA]</scope>
    <source>
        <strain evidence="8">G859</strain>
        <tissue evidence="8">Whole worm</tissue>
    </source>
</reference>
<proteinExistence type="inferred from homology"/>
<comment type="subcellular location">
    <subcellularLocation>
        <location evidence="6">Cell membrane</location>
        <topology evidence="6">Multi-pass membrane protein</topology>
    </subcellularLocation>
    <subcellularLocation>
        <location evidence="1">Membrane</location>
    </subcellularLocation>
</comment>
<evidence type="ECO:0000256" key="3">
    <source>
        <dbReference type="ARBA" id="ARBA00022989"/>
    </source>
</evidence>
<keyword evidence="6" id="KW-1003">Cell membrane</keyword>
<feature type="transmembrane region" description="Helical" evidence="6">
    <location>
        <begin position="106"/>
        <end position="128"/>
    </location>
</feature>
<dbReference type="Pfam" id="PF01062">
    <property type="entry name" value="Bestrophin"/>
    <property type="match status" value="1"/>
</dbReference>
<feature type="region of interest" description="Disordered" evidence="7">
    <location>
        <begin position="561"/>
        <end position="584"/>
    </location>
</feature>
<feature type="transmembrane region" description="Helical" evidence="6">
    <location>
        <begin position="238"/>
        <end position="259"/>
    </location>
</feature>
<evidence type="ECO:0000256" key="7">
    <source>
        <dbReference type="SAM" id="MobiDB-lite"/>
    </source>
</evidence>
<dbReference type="AlphaFoldDB" id="A0AAN8FP07"/>
<dbReference type="InterPro" id="IPR000615">
    <property type="entry name" value="Bestrophin"/>
</dbReference>